<proteinExistence type="predicted"/>
<evidence type="ECO:0000259" key="1">
    <source>
        <dbReference type="PROSITE" id="PS51065"/>
    </source>
</evidence>
<gene>
    <name evidence="2" type="ORF">CCMP2556_LOCUS32219</name>
</gene>
<protein>
    <recommendedName>
        <fullName evidence="1">NHR domain-containing protein</fullName>
    </recommendedName>
</protein>
<reference evidence="2 3" key="1">
    <citation type="submission" date="2024-02" db="EMBL/GenBank/DDBJ databases">
        <authorList>
            <person name="Chen Y."/>
            <person name="Shah S."/>
            <person name="Dougan E. K."/>
            <person name="Thang M."/>
            <person name="Chan C."/>
        </authorList>
    </citation>
    <scope>NUCLEOTIDE SEQUENCE [LARGE SCALE GENOMIC DNA]</scope>
</reference>
<keyword evidence="3" id="KW-1185">Reference proteome</keyword>
<evidence type="ECO:0000313" key="3">
    <source>
        <dbReference type="Proteomes" id="UP001642484"/>
    </source>
</evidence>
<sequence>CGDRVGLLATHDGHLMLFVNSQLTYLVSYCEVPWANDPPLHALIDLDGSIQALKLMDNNGVPPAEVLEFLGGLRVSEFQRFEALEDLRARESFTQAATKSLEATPLPPLPLTT</sequence>
<name>A0ABP0NSW8_9DINO</name>
<dbReference type="InterPro" id="IPR006573">
    <property type="entry name" value="NHR_dom"/>
</dbReference>
<feature type="non-terminal residue" evidence="2">
    <location>
        <position position="1"/>
    </location>
</feature>
<dbReference type="EMBL" id="CAXAMN010022022">
    <property type="protein sequence ID" value="CAK9065540.1"/>
    <property type="molecule type" value="Genomic_DNA"/>
</dbReference>
<comment type="caution">
    <text evidence="2">The sequence shown here is derived from an EMBL/GenBank/DDBJ whole genome shotgun (WGS) entry which is preliminary data.</text>
</comment>
<feature type="domain" description="NHR" evidence="1">
    <location>
        <begin position="1"/>
        <end position="58"/>
    </location>
</feature>
<dbReference type="Proteomes" id="UP001642484">
    <property type="component" value="Unassembled WGS sequence"/>
</dbReference>
<dbReference type="PROSITE" id="PS51065">
    <property type="entry name" value="NHR"/>
    <property type="match status" value="1"/>
</dbReference>
<evidence type="ECO:0000313" key="2">
    <source>
        <dbReference type="EMBL" id="CAK9065540.1"/>
    </source>
</evidence>
<accession>A0ABP0NSW8</accession>
<organism evidence="2 3">
    <name type="scientific">Durusdinium trenchii</name>
    <dbReference type="NCBI Taxonomy" id="1381693"/>
    <lineage>
        <taxon>Eukaryota</taxon>
        <taxon>Sar</taxon>
        <taxon>Alveolata</taxon>
        <taxon>Dinophyceae</taxon>
        <taxon>Suessiales</taxon>
        <taxon>Symbiodiniaceae</taxon>
        <taxon>Durusdinium</taxon>
    </lineage>
</organism>